<dbReference type="Gene3D" id="3.40.640.10">
    <property type="entry name" value="Type I PLP-dependent aspartate aminotransferase-like (Major domain)"/>
    <property type="match status" value="1"/>
</dbReference>
<dbReference type="Proteomes" id="UP000516437">
    <property type="component" value="Chromosome 8"/>
</dbReference>
<comment type="similarity">
    <text evidence="2 4">Belongs to the class-I pyridoxal-phosphate-dependent aminotransferase family.</text>
</comment>
<evidence type="ECO:0000256" key="3">
    <source>
        <dbReference type="ARBA" id="ARBA00022898"/>
    </source>
</evidence>
<dbReference type="GO" id="GO:0006572">
    <property type="term" value="P:L-tyrosine catabolic process"/>
    <property type="evidence" value="ECO:0007669"/>
    <property type="project" value="TreeGrafter"/>
</dbReference>
<feature type="domain" description="Aminotransferase class I/classII large" evidence="6">
    <location>
        <begin position="42"/>
        <end position="424"/>
    </location>
</feature>
<dbReference type="SUPFAM" id="SSF53383">
    <property type="entry name" value="PLP-dependent transferases"/>
    <property type="match status" value="1"/>
</dbReference>
<dbReference type="InterPro" id="IPR004839">
    <property type="entry name" value="Aminotransferase_I/II_large"/>
</dbReference>
<sequence>MVNGSERWGFRCNPELKGAAAVNIRGILMQLIGSVNKDDPRPVLPLGHGDPSAFPCFRTAKVAEDAIVEAVRSAQYNSYSSTIGILQARRAVAEYLSRDLPYTLVVDDVHLTLGCNQAIQTILTALAYPGANVLLPRPGFPFYESLAASINLEVRHFDLNPKKGWEVDLENVEAIADGNTAAMVIINPGNPCGSVYTHQHLKKIAETARKLGILVIADEVYHHLTFGSNPFVPMGAFGSIVPVVTLGSISKRWVVPGWRLGWLVTTDPNGILRKLGVPSLPLPLSPLKCEWNCVVESIIDCLNMSPDPPTFIQAAIPHILQETGMDFFSKIIDIIREAADICCNRIKEVPCITCPNKPEGSMFVMAKLDLSLLEDIYDDMDFCLKLVKEESVIVLPGMAVGLKNWLRITFAIDPSALEDGFDRIKAFCQRHAKKQ</sequence>
<proteinExistence type="inferred from homology"/>
<dbReference type="PIRSF" id="PIRSF000517">
    <property type="entry name" value="Tyr_transaminase"/>
    <property type="match status" value="1"/>
</dbReference>
<feature type="modified residue" description="N6-(pyridoxal phosphate)lysine" evidence="5">
    <location>
        <position position="251"/>
    </location>
</feature>
<dbReference type="Pfam" id="PF00155">
    <property type="entry name" value="Aminotran_1_2"/>
    <property type="match status" value="1"/>
</dbReference>
<evidence type="ECO:0000256" key="4">
    <source>
        <dbReference type="PIRNR" id="PIRNR000517"/>
    </source>
</evidence>
<evidence type="ECO:0000259" key="6">
    <source>
        <dbReference type="Pfam" id="PF00155"/>
    </source>
</evidence>
<dbReference type="SMR" id="A0A6A1UU96"/>
<dbReference type="InterPro" id="IPR015422">
    <property type="entry name" value="PyrdxlP-dep_Trfase_small"/>
</dbReference>
<evidence type="ECO:0000313" key="8">
    <source>
        <dbReference type="Proteomes" id="UP000516437"/>
    </source>
</evidence>
<dbReference type="Gene3D" id="3.90.1150.10">
    <property type="entry name" value="Aspartate Aminotransferase, domain 1"/>
    <property type="match status" value="1"/>
</dbReference>
<dbReference type="CDD" id="cd00609">
    <property type="entry name" value="AAT_like"/>
    <property type="match status" value="1"/>
</dbReference>
<dbReference type="GO" id="GO:0030170">
    <property type="term" value="F:pyridoxal phosphate binding"/>
    <property type="evidence" value="ECO:0007669"/>
    <property type="project" value="InterPro"/>
</dbReference>
<dbReference type="OrthoDB" id="7042322at2759"/>
<dbReference type="InterPro" id="IPR015424">
    <property type="entry name" value="PyrdxlP-dep_Trfase"/>
</dbReference>
<organism evidence="7 8">
    <name type="scientific">Morella rubra</name>
    <name type="common">Chinese bayberry</name>
    <dbReference type="NCBI Taxonomy" id="262757"/>
    <lineage>
        <taxon>Eukaryota</taxon>
        <taxon>Viridiplantae</taxon>
        <taxon>Streptophyta</taxon>
        <taxon>Embryophyta</taxon>
        <taxon>Tracheophyta</taxon>
        <taxon>Spermatophyta</taxon>
        <taxon>Magnoliopsida</taxon>
        <taxon>eudicotyledons</taxon>
        <taxon>Gunneridae</taxon>
        <taxon>Pentapetalae</taxon>
        <taxon>rosids</taxon>
        <taxon>fabids</taxon>
        <taxon>Fagales</taxon>
        <taxon>Myricaceae</taxon>
        <taxon>Morella</taxon>
    </lineage>
</organism>
<keyword evidence="7" id="KW-0808">Transferase</keyword>
<dbReference type="PANTHER" id="PTHR45744">
    <property type="entry name" value="TYROSINE AMINOTRANSFERASE"/>
    <property type="match status" value="1"/>
</dbReference>
<dbReference type="NCBIfam" id="TIGR01265">
    <property type="entry name" value="tyr_nico_aTase"/>
    <property type="match status" value="1"/>
</dbReference>
<keyword evidence="3 4" id="KW-0663">Pyridoxal phosphate</keyword>
<evidence type="ECO:0000313" key="7">
    <source>
        <dbReference type="EMBL" id="KAB1203257.1"/>
    </source>
</evidence>
<gene>
    <name evidence="7" type="ORF">CJ030_MR8G026851</name>
</gene>
<comment type="caution">
    <text evidence="7">The sequence shown here is derived from an EMBL/GenBank/DDBJ whole genome shotgun (WGS) entry which is preliminary data.</text>
</comment>
<dbReference type="PROSITE" id="PS00105">
    <property type="entry name" value="AA_TRANSFER_CLASS_1"/>
    <property type="match status" value="1"/>
</dbReference>
<dbReference type="EMBL" id="RXIC02000026">
    <property type="protein sequence ID" value="KAB1203257.1"/>
    <property type="molecule type" value="Genomic_DNA"/>
</dbReference>
<dbReference type="InterPro" id="IPR005958">
    <property type="entry name" value="TyrNic_aminoTrfase"/>
</dbReference>
<dbReference type="PANTHER" id="PTHR45744:SF36">
    <property type="entry name" value="AMINOTRANSFERASE CLASS I_CLASSII DOMAIN-CONTAINING PROTEIN"/>
    <property type="match status" value="1"/>
</dbReference>
<keyword evidence="7" id="KW-0032">Aminotransferase</keyword>
<reference evidence="7 8" key="1">
    <citation type="journal article" date="2019" name="Plant Biotechnol. J.">
        <title>The red bayberry genome and genetic basis of sex determination.</title>
        <authorList>
            <person name="Jia H.M."/>
            <person name="Jia H.J."/>
            <person name="Cai Q.L."/>
            <person name="Wang Y."/>
            <person name="Zhao H.B."/>
            <person name="Yang W.F."/>
            <person name="Wang G.Y."/>
            <person name="Li Y.H."/>
            <person name="Zhan D.L."/>
            <person name="Shen Y.T."/>
            <person name="Niu Q.F."/>
            <person name="Chang L."/>
            <person name="Qiu J."/>
            <person name="Zhao L."/>
            <person name="Xie H.B."/>
            <person name="Fu W.Y."/>
            <person name="Jin J."/>
            <person name="Li X.W."/>
            <person name="Jiao Y."/>
            <person name="Zhou C.C."/>
            <person name="Tu T."/>
            <person name="Chai C.Y."/>
            <person name="Gao J.L."/>
            <person name="Fan L.J."/>
            <person name="van de Weg E."/>
            <person name="Wang J.Y."/>
            <person name="Gao Z.S."/>
        </authorList>
    </citation>
    <scope>NUCLEOTIDE SEQUENCE [LARGE SCALE GENOMIC DNA]</scope>
    <source>
        <tissue evidence="7">Leaves</tissue>
    </source>
</reference>
<dbReference type="InterPro" id="IPR015421">
    <property type="entry name" value="PyrdxlP-dep_Trfase_major"/>
</dbReference>
<name>A0A6A1UU96_9ROSI</name>
<accession>A0A6A1UU96</accession>
<evidence type="ECO:0000256" key="1">
    <source>
        <dbReference type="ARBA" id="ARBA00001933"/>
    </source>
</evidence>
<evidence type="ECO:0000256" key="2">
    <source>
        <dbReference type="ARBA" id="ARBA00007441"/>
    </source>
</evidence>
<keyword evidence="8" id="KW-1185">Reference proteome</keyword>
<dbReference type="InterPro" id="IPR004838">
    <property type="entry name" value="NHTrfase_class1_PyrdxlP-BS"/>
</dbReference>
<dbReference type="GO" id="GO:0004838">
    <property type="term" value="F:L-tyrosine-2-oxoglutarate transaminase activity"/>
    <property type="evidence" value="ECO:0007669"/>
    <property type="project" value="TreeGrafter"/>
</dbReference>
<dbReference type="FunFam" id="3.40.640.10:FF:000048">
    <property type="entry name" value="tyrosine aminotransferase"/>
    <property type="match status" value="1"/>
</dbReference>
<dbReference type="AlphaFoldDB" id="A0A6A1UU96"/>
<evidence type="ECO:0000256" key="5">
    <source>
        <dbReference type="PIRSR" id="PIRSR000517-1"/>
    </source>
</evidence>
<comment type="cofactor">
    <cofactor evidence="1 4 5">
        <name>pyridoxal 5'-phosphate</name>
        <dbReference type="ChEBI" id="CHEBI:597326"/>
    </cofactor>
</comment>
<dbReference type="FunFam" id="3.90.1150.10:FF:000040">
    <property type="entry name" value="Tyrosine aminotransferase"/>
    <property type="match status" value="1"/>
</dbReference>
<protein>
    <submittedName>
        <fullName evidence="7">Tyrosine aminotransferase</fullName>
    </submittedName>
</protein>